<name>A0AAD6Q7E7_9ROSI</name>
<keyword evidence="2" id="KW-1185">Reference proteome</keyword>
<sequence>MPLSLGPFGLDTTGSCPNALKTGLGPLNATSGSPTHGRVLVEVCFDDDSLEYERVDYSCLGYNSESGPSFSLTSSSKRGTLDSRPVGVVVSFSDASPCIELSYVAAATLISTKNGSIPATRCISLDCNFCGTNSTFSFGIPIPVYNSVASYPLLDEDSGNNRDTWKLCIVGYVAGKFLGYTTLTKFISST</sequence>
<evidence type="ECO:0000313" key="1">
    <source>
        <dbReference type="EMBL" id="KAJ6979883.1"/>
    </source>
</evidence>
<organism evidence="1 2">
    <name type="scientific">Populus alba x Populus x berolinensis</name>
    <dbReference type="NCBI Taxonomy" id="444605"/>
    <lineage>
        <taxon>Eukaryota</taxon>
        <taxon>Viridiplantae</taxon>
        <taxon>Streptophyta</taxon>
        <taxon>Embryophyta</taxon>
        <taxon>Tracheophyta</taxon>
        <taxon>Spermatophyta</taxon>
        <taxon>Magnoliopsida</taxon>
        <taxon>eudicotyledons</taxon>
        <taxon>Gunneridae</taxon>
        <taxon>Pentapetalae</taxon>
        <taxon>rosids</taxon>
        <taxon>fabids</taxon>
        <taxon>Malpighiales</taxon>
        <taxon>Salicaceae</taxon>
        <taxon>Saliceae</taxon>
        <taxon>Populus</taxon>
    </lineage>
</organism>
<comment type="caution">
    <text evidence="1">The sequence shown here is derived from an EMBL/GenBank/DDBJ whole genome shotgun (WGS) entry which is preliminary data.</text>
</comment>
<gene>
    <name evidence="1" type="ORF">NC653_027887</name>
</gene>
<dbReference type="AlphaFoldDB" id="A0AAD6Q7E7"/>
<evidence type="ECO:0000313" key="2">
    <source>
        <dbReference type="Proteomes" id="UP001164929"/>
    </source>
</evidence>
<dbReference type="EMBL" id="JAQIZT010000011">
    <property type="protein sequence ID" value="KAJ6979883.1"/>
    <property type="molecule type" value="Genomic_DNA"/>
</dbReference>
<dbReference type="Proteomes" id="UP001164929">
    <property type="component" value="Chromosome 11"/>
</dbReference>
<reference evidence="1" key="1">
    <citation type="journal article" date="2023" name="Mol. Ecol. Resour.">
        <title>Chromosome-level genome assembly of a triploid poplar Populus alba 'Berolinensis'.</title>
        <authorList>
            <person name="Chen S."/>
            <person name="Yu Y."/>
            <person name="Wang X."/>
            <person name="Wang S."/>
            <person name="Zhang T."/>
            <person name="Zhou Y."/>
            <person name="He R."/>
            <person name="Meng N."/>
            <person name="Wang Y."/>
            <person name="Liu W."/>
            <person name="Liu Z."/>
            <person name="Liu J."/>
            <person name="Guo Q."/>
            <person name="Huang H."/>
            <person name="Sederoff R.R."/>
            <person name="Wang G."/>
            <person name="Qu G."/>
            <person name="Chen S."/>
        </authorList>
    </citation>
    <scope>NUCLEOTIDE SEQUENCE</scope>
    <source>
        <strain evidence="1">SC-2020</strain>
    </source>
</reference>
<accession>A0AAD6Q7E7</accession>
<protein>
    <submittedName>
        <fullName evidence="1">Uncharacterized protein</fullName>
    </submittedName>
</protein>
<proteinExistence type="predicted"/>